<feature type="transmembrane region" description="Helical" evidence="1">
    <location>
        <begin position="189"/>
        <end position="214"/>
    </location>
</feature>
<evidence type="ECO:0000256" key="1">
    <source>
        <dbReference type="SAM" id="Phobius"/>
    </source>
</evidence>
<name>A0ABX3VY72_9MYCO</name>
<reference evidence="2 3" key="1">
    <citation type="submission" date="2016-01" db="EMBL/GenBank/DDBJ databases">
        <title>The new phylogeny of the genus Mycobacterium.</title>
        <authorList>
            <person name="Tarcisio F."/>
            <person name="Conor M."/>
            <person name="Antonella G."/>
            <person name="Elisabetta G."/>
            <person name="Giulia F.S."/>
            <person name="Sara T."/>
            <person name="Anna F."/>
            <person name="Clotilde B."/>
            <person name="Roberto B."/>
            <person name="Veronica D.S."/>
            <person name="Fabio R."/>
            <person name="Monica P."/>
            <person name="Olivier J."/>
            <person name="Enrico T."/>
            <person name="Nicola S."/>
        </authorList>
    </citation>
    <scope>NUCLEOTIDE SEQUENCE [LARGE SCALE GENOMIC DNA]</scope>
    <source>
        <strain evidence="2 3">DSM 44626</strain>
    </source>
</reference>
<protein>
    <recommendedName>
        <fullName evidence="4">Proline and glycine rich transmembrane protein</fullName>
    </recommendedName>
</protein>
<keyword evidence="1" id="KW-0472">Membrane</keyword>
<feature type="transmembrane region" description="Helical" evidence="1">
    <location>
        <begin position="16"/>
        <end position="39"/>
    </location>
</feature>
<dbReference type="RefSeq" id="WP_085200726.1">
    <property type="nucleotide sequence ID" value="NZ_LQPY01000034.1"/>
</dbReference>
<proteinExistence type="predicted"/>
<keyword evidence="3" id="KW-1185">Reference proteome</keyword>
<organism evidence="2 3">
    <name type="scientific">Mycobacterium triplex</name>
    <dbReference type="NCBI Taxonomy" id="47839"/>
    <lineage>
        <taxon>Bacteria</taxon>
        <taxon>Bacillati</taxon>
        <taxon>Actinomycetota</taxon>
        <taxon>Actinomycetes</taxon>
        <taxon>Mycobacteriales</taxon>
        <taxon>Mycobacteriaceae</taxon>
        <taxon>Mycobacterium</taxon>
        <taxon>Mycobacterium simiae complex</taxon>
    </lineage>
</organism>
<evidence type="ECO:0000313" key="2">
    <source>
        <dbReference type="EMBL" id="ORX00628.1"/>
    </source>
</evidence>
<feature type="transmembrane region" description="Helical" evidence="1">
    <location>
        <begin position="135"/>
        <end position="153"/>
    </location>
</feature>
<dbReference type="Proteomes" id="UP000193710">
    <property type="component" value="Unassembled WGS sequence"/>
</dbReference>
<evidence type="ECO:0000313" key="3">
    <source>
        <dbReference type="Proteomes" id="UP000193710"/>
    </source>
</evidence>
<evidence type="ECO:0008006" key="4">
    <source>
        <dbReference type="Google" id="ProtNLM"/>
    </source>
</evidence>
<accession>A0ABX3VY72</accession>
<comment type="caution">
    <text evidence="2">The sequence shown here is derived from an EMBL/GenBank/DDBJ whole genome shotgun (WGS) entry which is preliminary data.</text>
</comment>
<feature type="transmembrane region" description="Helical" evidence="1">
    <location>
        <begin position="165"/>
        <end position="183"/>
    </location>
</feature>
<sequence>MADAFSWAWNTFSKNAVALIVPTLVYALLFAAASTLNFVGQNMSSNVTPYDSSDYDFSFAANLSPTGMAIVGLGYVVSLIVTAFAQAGFLSGCLDLADGRPVSIGSFFKPRNLGMAFLAAFLVSILTSIGYAACFVPGIVVGIFTQFVILFVVDRSENAFKGFSSGFSLAGSNFVNALLVWLVTAATVFVGLVACGVGVLVAAPVAALILTYAYRKLSGGQVVPLQQPGYQPGPPAGPPPGPAPA</sequence>
<keyword evidence="1" id="KW-0812">Transmembrane</keyword>
<keyword evidence="1" id="KW-1133">Transmembrane helix</keyword>
<gene>
    <name evidence="2" type="ORF">AWC29_01340</name>
</gene>
<feature type="transmembrane region" description="Helical" evidence="1">
    <location>
        <begin position="68"/>
        <end position="91"/>
    </location>
</feature>
<dbReference type="EMBL" id="LQPY01000034">
    <property type="protein sequence ID" value="ORX00628.1"/>
    <property type="molecule type" value="Genomic_DNA"/>
</dbReference>